<protein>
    <recommendedName>
        <fullName evidence="3">non-specific serine/threonine protein kinase</fullName>
        <ecNumber evidence="3">2.7.11.1</ecNumber>
    </recommendedName>
</protein>
<dbReference type="FunCoup" id="L2GMM3">
    <property type="interactions" value="254"/>
</dbReference>
<dbReference type="Gene3D" id="3.30.200.20">
    <property type="entry name" value="Phosphorylase Kinase, domain 1"/>
    <property type="match status" value="1"/>
</dbReference>
<dbReference type="EC" id="2.7.11.1" evidence="3"/>
<evidence type="ECO:0000313" key="14">
    <source>
        <dbReference type="EMBL" id="ELA42138.1"/>
    </source>
</evidence>
<accession>L2GMM3</accession>
<dbReference type="Gene3D" id="1.10.510.10">
    <property type="entry name" value="Transferase(Phosphotransferase) domain 1"/>
    <property type="match status" value="1"/>
</dbReference>
<organism evidence="14 15">
    <name type="scientific">Vittaforma corneae (strain ATCC 50505)</name>
    <name type="common">Microsporidian parasite</name>
    <name type="synonym">Nosema corneum</name>
    <dbReference type="NCBI Taxonomy" id="993615"/>
    <lineage>
        <taxon>Eukaryota</taxon>
        <taxon>Fungi</taxon>
        <taxon>Fungi incertae sedis</taxon>
        <taxon>Microsporidia</taxon>
        <taxon>Nosematidae</taxon>
        <taxon>Vittaforma</taxon>
    </lineage>
</organism>
<proteinExistence type="inferred from homology"/>
<dbReference type="RefSeq" id="XP_007604230.1">
    <property type="nucleotide sequence ID" value="XM_007604168.1"/>
</dbReference>
<reference evidence="15" key="1">
    <citation type="submission" date="2011-05" db="EMBL/GenBank/DDBJ databases">
        <title>The genome sequence of Vittaforma corneae strain ATCC 50505.</title>
        <authorList>
            <consortium name="The Broad Institute Genome Sequencing Platform"/>
            <person name="Cuomo C."/>
            <person name="Didier E."/>
            <person name="Bowers L."/>
            <person name="Young S.K."/>
            <person name="Zeng Q."/>
            <person name="Gargeya S."/>
            <person name="Fitzgerald M."/>
            <person name="Haas B."/>
            <person name="Abouelleil A."/>
            <person name="Alvarado L."/>
            <person name="Arachchi H.M."/>
            <person name="Berlin A."/>
            <person name="Chapman S.B."/>
            <person name="Gearin G."/>
            <person name="Goldberg J."/>
            <person name="Griggs A."/>
            <person name="Gujja S."/>
            <person name="Hansen M."/>
            <person name="Heiman D."/>
            <person name="Howarth C."/>
            <person name="Larimer J."/>
            <person name="Lui A."/>
            <person name="MacDonald P.J.P."/>
            <person name="McCowen C."/>
            <person name="Montmayeur A."/>
            <person name="Murphy C."/>
            <person name="Neiman D."/>
            <person name="Pearson M."/>
            <person name="Priest M."/>
            <person name="Roberts A."/>
            <person name="Saif S."/>
            <person name="Shea T."/>
            <person name="Sisk P."/>
            <person name="Stolte C."/>
            <person name="Sykes S."/>
            <person name="Wortman J."/>
            <person name="Nusbaum C."/>
            <person name="Birren B."/>
        </authorList>
    </citation>
    <scope>NUCLEOTIDE SEQUENCE [LARGE SCALE GENOMIC DNA]</scope>
    <source>
        <strain evidence="15">ATCC 50505</strain>
    </source>
</reference>
<dbReference type="HOGENOM" id="CLU_018693_1_0_1"/>
<feature type="domain" description="RIO kinase" evidence="13">
    <location>
        <begin position="59"/>
        <end position="276"/>
    </location>
</feature>
<dbReference type="GO" id="GO:0030490">
    <property type="term" value="P:maturation of SSU-rRNA"/>
    <property type="evidence" value="ECO:0007669"/>
    <property type="project" value="TreeGrafter"/>
</dbReference>
<evidence type="ECO:0000256" key="4">
    <source>
        <dbReference type="ARBA" id="ARBA00022527"/>
    </source>
</evidence>
<dbReference type="InterPro" id="IPR018934">
    <property type="entry name" value="RIO_dom"/>
</dbReference>
<evidence type="ECO:0000256" key="8">
    <source>
        <dbReference type="ARBA" id="ARBA00022777"/>
    </source>
</evidence>
<keyword evidence="4" id="KW-0723">Serine/threonine-protein kinase</keyword>
<evidence type="ECO:0000256" key="3">
    <source>
        <dbReference type="ARBA" id="ARBA00012513"/>
    </source>
</evidence>
<dbReference type="GeneID" id="19881495"/>
<evidence type="ECO:0000313" key="15">
    <source>
        <dbReference type="Proteomes" id="UP000011082"/>
    </source>
</evidence>
<comment type="similarity">
    <text evidence="2">Belongs to the protein kinase superfamily. RIO-type Ser/Thr kinase family.</text>
</comment>
<evidence type="ECO:0000256" key="10">
    <source>
        <dbReference type="ARBA" id="ARBA00022842"/>
    </source>
</evidence>
<dbReference type="SUPFAM" id="SSF46785">
    <property type="entry name" value="Winged helix' DNA-binding domain"/>
    <property type="match status" value="1"/>
</dbReference>
<dbReference type="Proteomes" id="UP000011082">
    <property type="component" value="Unassembled WGS sequence"/>
</dbReference>
<dbReference type="InParanoid" id="L2GMM3"/>
<evidence type="ECO:0000256" key="1">
    <source>
        <dbReference type="ARBA" id="ARBA00001946"/>
    </source>
</evidence>
<name>L2GMM3_VITCO</name>
<keyword evidence="15" id="KW-1185">Reference proteome</keyword>
<dbReference type="VEuPathDB" id="MicrosporidiaDB:VICG_00779"/>
<evidence type="ECO:0000256" key="12">
    <source>
        <dbReference type="ARBA" id="ARBA00048679"/>
    </source>
</evidence>
<comment type="catalytic activity">
    <reaction evidence="11">
        <text>L-threonyl-[protein] + ATP = O-phospho-L-threonyl-[protein] + ADP + H(+)</text>
        <dbReference type="Rhea" id="RHEA:46608"/>
        <dbReference type="Rhea" id="RHEA-COMP:11060"/>
        <dbReference type="Rhea" id="RHEA-COMP:11605"/>
        <dbReference type="ChEBI" id="CHEBI:15378"/>
        <dbReference type="ChEBI" id="CHEBI:30013"/>
        <dbReference type="ChEBI" id="CHEBI:30616"/>
        <dbReference type="ChEBI" id="CHEBI:61977"/>
        <dbReference type="ChEBI" id="CHEBI:456216"/>
        <dbReference type="EC" id="2.7.11.1"/>
    </reaction>
</comment>
<dbReference type="PANTHER" id="PTHR45852">
    <property type="entry name" value="SER/THR-PROTEIN KINASE RIO2"/>
    <property type="match status" value="1"/>
</dbReference>
<dbReference type="GO" id="GO:0030688">
    <property type="term" value="C:preribosome, small subunit precursor"/>
    <property type="evidence" value="ECO:0007669"/>
    <property type="project" value="TreeGrafter"/>
</dbReference>
<dbReference type="STRING" id="993615.L2GMM3"/>
<dbReference type="GO" id="GO:0005524">
    <property type="term" value="F:ATP binding"/>
    <property type="evidence" value="ECO:0007669"/>
    <property type="project" value="UniProtKB-KW"/>
</dbReference>
<evidence type="ECO:0000259" key="13">
    <source>
        <dbReference type="SMART" id="SM00090"/>
    </source>
</evidence>
<dbReference type="OMA" id="GYTNFRE"/>
<dbReference type="SMART" id="SM00090">
    <property type="entry name" value="RIO"/>
    <property type="match status" value="1"/>
</dbReference>
<dbReference type="InterPro" id="IPR036388">
    <property type="entry name" value="WH-like_DNA-bd_sf"/>
</dbReference>
<dbReference type="InterPro" id="IPR011009">
    <property type="entry name" value="Kinase-like_dom_sf"/>
</dbReference>
<dbReference type="InterPro" id="IPR036390">
    <property type="entry name" value="WH_DNA-bd_sf"/>
</dbReference>
<dbReference type="SUPFAM" id="SSF56112">
    <property type="entry name" value="Protein kinase-like (PK-like)"/>
    <property type="match status" value="1"/>
</dbReference>
<dbReference type="GO" id="GO:0005829">
    <property type="term" value="C:cytosol"/>
    <property type="evidence" value="ECO:0007669"/>
    <property type="project" value="TreeGrafter"/>
</dbReference>
<evidence type="ECO:0000256" key="9">
    <source>
        <dbReference type="ARBA" id="ARBA00022840"/>
    </source>
</evidence>
<keyword evidence="5" id="KW-0808">Transferase</keyword>
<keyword evidence="10" id="KW-0460">Magnesium</keyword>
<sequence length="306" mass="36118">MKLLMDGVWTITKDHLKVLEAAESFVKTHNYVPENMIRNKSRIKANFTEYLRDLVKLKFIQCYSNTYKLSLSGFDCLAINSLRKIGLEMIGSQIGIGKESDIYWGRFKGIDTAMKIHRLGRTSFNKIEERDLKNEENWFLANIESAKKEAMFLQEFSCTSVPKYYCSNRHVVVMEFLDEHNPLYKVTVTNPTDISNKMLKFLRKMWDMGYAHGDFNEFNVMVNETDIKVIDFPQCISVDDPRAIIYLKRDVECVHKYFWKKNKFICDDSLLQDIFEKYRIKIEVERHGVDLGFENDDVENIKNFRK</sequence>
<comment type="cofactor">
    <cofactor evidence="1">
        <name>Mg(2+)</name>
        <dbReference type="ChEBI" id="CHEBI:18420"/>
    </cofactor>
</comment>
<dbReference type="InterPro" id="IPR015285">
    <property type="entry name" value="RIO2_wHTH_N"/>
</dbReference>
<dbReference type="Pfam" id="PF01163">
    <property type="entry name" value="RIO1"/>
    <property type="match status" value="1"/>
</dbReference>
<evidence type="ECO:0000256" key="2">
    <source>
        <dbReference type="ARBA" id="ARBA00009196"/>
    </source>
</evidence>
<evidence type="ECO:0000256" key="7">
    <source>
        <dbReference type="ARBA" id="ARBA00022741"/>
    </source>
</evidence>
<dbReference type="OrthoDB" id="10258631at2759"/>
<dbReference type="AlphaFoldDB" id="L2GMM3"/>
<dbReference type="EMBL" id="JH370134">
    <property type="protein sequence ID" value="ELA42138.1"/>
    <property type="molecule type" value="Genomic_DNA"/>
</dbReference>
<dbReference type="PANTHER" id="PTHR45852:SF1">
    <property type="entry name" value="SERINE_THREONINE-PROTEIN KINASE RIO2"/>
    <property type="match status" value="1"/>
</dbReference>
<dbReference type="Gene3D" id="1.10.10.10">
    <property type="entry name" value="Winged helix-like DNA-binding domain superfamily/Winged helix DNA-binding domain"/>
    <property type="match status" value="1"/>
</dbReference>
<dbReference type="InterPro" id="IPR000687">
    <property type="entry name" value="RIO_kinase"/>
</dbReference>
<keyword evidence="6" id="KW-0479">Metal-binding</keyword>
<gene>
    <name evidence="14" type="ORF">VICG_00779</name>
</gene>
<evidence type="ECO:0000256" key="5">
    <source>
        <dbReference type="ARBA" id="ARBA00022679"/>
    </source>
</evidence>
<comment type="catalytic activity">
    <reaction evidence="12">
        <text>L-seryl-[protein] + ATP = O-phospho-L-seryl-[protein] + ADP + H(+)</text>
        <dbReference type="Rhea" id="RHEA:17989"/>
        <dbReference type="Rhea" id="RHEA-COMP:9863"/>
        <dbReference type="Rhea" id="RHEA-COMP:11604"/>
        <dbReference type="ChEBI" id="CHEBI:15378"/>
        <dbReference type="ChEBI" id="CHEBI:29999"/>
        <dbReference type="ChEBI" id="CHEBI:30616"/>
        <dbReference type="ChEBI" id="CHEBI:83421"/>
        <dbReference type="ChEBI" id="CHEBI:456216"/>
        <dbReference type="EC" id="2.7.11.1"/>
    </reaction>
</comment>
<keyword evidence="7" id="KW-0547">Nucleotide-binding</keyword>
<dbReference type="GO" id="GO:0004674">
    <property type="term" value="F:protein serine/threonine kinase activity"/>
    <property type="evidence" value="ECO:0007669"/>
    <property type="project" value="UniProtKB-KW"/>
</dbReference>
<evidence type="ECO:0000256" key="6">
    <source>
        <dbReference type="ARBA" id="ARBA00022723"/>
    </source>
</evidence>
<dbReference type="Pfam" id="PF09202">
    <property type="entry name" value="Rio2_N"/>
    <property type="match status" value="1"/>
</dbReference>
<keyword evidence="8 14" id="KW-0418">Kinase</keyword>
<evidence type="ECO:0000256" key="11">
    <source>
        <dbReference type="ARBA" id="ARBA00047899"/>
    </source>
</evidence>
<keyword evidence="9" id="KW-0067">ATP-binding</keyword>
<dbReference type="GO" id="GO:0046872">
    <property type="term" value="F:metal ion binding"/>
    <property type="evidence" value="ECO:0007669"/>
    <property type="project" value="UniProtKB-KW"/>
</dbReference>